<organism evidence="2 3">
    <name type="scientific">Lottiidibacillus patelloidae</name>
    <dbReference type="NCBI Taxonomy" id="2670334"/>
    <lineage>
        <taxon>Bacteria</taxon>
        <taxon>Bacillati</taxon>
        <taxon>Bacillota</taxon>
        <taxon>Bacilli</taxon>
        <taxon>Bacillales</taxon>
        <taxon>Bacillaceae</taxon>
        <taxon>Lottiidibacillus</taxon>
    </lineage>
</organism>
<gene>
    <name evidence="2" type="ORF">CIB95_13390</name>
</gene>
<evidence type="ECO:0000313" key="2">
    <source>
        <dbReference type="EMBL" id="OZM56097.1"/>
    </source>
</evidence>
<dbReference type="Proteomes" id="UP000217083">
    <property type="component" value="Unassembled WGS sequence"/>
</dbReference>
<dbReference type="GO" id="GO:0016740">
    <property type="term" value="F:transferase activity"/>
    <property type="evidence" value="ECO:0007669"/>
    <property type="project" value="UniProtKB-KW"/>
</dbReference>
<dbReference type="EMBL" id="NPIA01000008">
    <property type="protein sequence ID" value="OZM56097.1"/>
    <property type="molecule type" value="Genomic_DNA"/>
</dbReference>
<dbReference type="AlphaFoldDB" id="A0A263BRV2"/>
<dbReference type="InterPro" id="IPR002575">
    <property type="entry name" value="Aminoglycoside_PTrfase"/>
</dbReference>
<dbReference type="PANTHER" id="PTHR40086">
    <property type="entry name" value="PHOSPHOTRANSFERASE YTMP-RELATED"/>
    <property type="match status" value="1"/>
</dbReference>
<reference evidence="2 3" key="2">
    <citation type="submission" date="2017-09" db="EMBL/GenBank/DDBJ databases">
        <title>Bacillus patelloidae sp. nov., isolated from the intestinal tract of a marine limpet.</title>
        <authorList>
            <person name="Liu R."/>
            <person name="Dong C."/>
            <person name="Shao Z."/>
        </authorList>
    </citation>
    <scope>NUCLEOTIDE SEQUENCE [LARGE SCALE GENOMIC DNA]</scope>
    <source>
        <strain evidence="2 3">SA5d-4</strain>
    </source>
</reference>
<dbReference type="InterPro" id="IPR052077">
    <property type="entry name" value="CcrZ_PhaseVar_Mediator"/>
</dbReference>
<dbReference type="InterPro" id="IPR011009">
    <property type="entry name" value="Kinase-like_dom_sf"/>
</dbReference>
<dbReference type="Pfam" id="PF01636">
    <property type="entry name" value="APH"/>
    <property type="match status" value="1"/>
</dbReference>
<proteinExistence type="predicted"/>
<dbReference type="PANTHER" id="PTHR40086:SF1">
    <property type="entry name" value="CELL CYCLE REGULATOR CCRZ"/>
    <property type="match status" value="1"/>
</dbReference>
<reference evidence="3" key="1">
    <citation type="submission" date="2017-08" db="EMBL/GenBank/DDBJ databases">
        <authorList>
            <person name="Huang Z."/>
        </authorList>
    </citation>
    <scope>NUCLEOTIDE SEQUENCE [LARGE SCALE GENOMIC DNA]</scope>
    <source>
        <strain evidence="3">SA5d-4</strain>
    </source>
</reference>
<evidence type="ECO:0000259" key="1">
    <source>
        <dbReference type="Pfam" id="PF01636"/>
    </source>
</evidence>
<feature type="domain" description="Aminoglycoside phosphotransferase" evidence="1">
    <location>
        <begin position="32"/>
        <end position="219"/>
    </location>
</feature>
<accession>A0A263BRV2</accession>
<protein>
    <submittedName>
        <fullName evidence="2">Phosphotransferase</fullName>
    </submittedName>
</protein>
<name>A0A263BRV2_9BACI</name>
<dbReference type="SUPFAM" id="SSF56112">
    <property type="entry name" value="Protein kinase-like (PK-like)"/>
    <property type="match status" value="1"/>
</dbReference>
<evidence type="ECO:0000313" key="3">
    <source>
        <dbReference type="Proteomes" id="UP000217083"/>
    </source>
</evidence>
<dbReference type="Gene3D" id="3.90.1200.10">
    <property type="match status" value="1"/>
</dbReference>
<keyword evidence="3" id="KW-1185">Reference proteome</keyword>
<keyword evidence="2" id="KW-0808">Transferase</keyword>
<sequence length="265" mass="30118">MEHALGQGWSIYPAGGATGEAYYAVDHSGNQRLFIKRNSSPFLAVLSAEGIVPKLLWTKRLESGDVIIAQTWVQGRQLKGLEMNDHCTSTILRKIHHSSELLNMLKRIGKTPLTPEDILNRIIRKTNELNENDNLIIKDAISYLQTSIAEVKVDVKYVVCHCDVNHNNWIMSDEGDIFLIDWDGAMIADPALDIGMLLYSYVPFEEWGSWLKQYGVELTDDLKKKMHWYVVAQTILSLLWYVGRDSTAEVQAATDRLEQILTNKQ</sequence>
<comment type="caution">
    <text evidence="2">The sequence shown here is derived from an EMBL/GenBank/DDBJ whole genome shotgun (WGS) entry which is preliminary data.</text>
</comment>